<keyword evidence="10 13" id="KW-1133">Transmembrane helix</keyword>
<keyword evidence="11" id="KW-0811">Translocation</keyword>
<keyword evidence="6" id="KW-0813">Transport</keyword>
<evidence type="ECO:0000256" key="7">
    <source>
        <dbReference type="ARBA" id="ARBA00022475"/>
    </source>
</evidence>
<evidence type="ECO:0000256" key="8">
    <source>
        <dbReference type="ARBA" id="ARBA00022692"/>
    </source>
</evidence>
<protein>
    <recommendedName>
        <fullName evidence="5">Sec translocon accessory complex subunit YajC</fullName>
    </recommendedName>
</protein>
<dbReference type="KEGG" id="span:AWL63_06980"/>
<dbReference type="EMBL" id="CP014168">
    <property type="protein sequence ID" value="AOH83751.1"/>
    <property type="molecule type" value="Genomic_DNA"/>
</dbReference>
<evidence type="ECO:0000256" key="10">
    <source>
        <dbReference type="ARBA" id="ARBA00022989"/>
    </source>
</evidence>
<evidence type="ECO:0000256" key="2">
    <source>
        <dbReference type="ARBA" id="ARBA00004162"/>
    </source>
</evidence>
<dbReference type="Proteomes" id="UP000094256">
    <property type="component" value="Chromosome"/>
</dbReference>
<keyword evidence="9" id="KW-0653">Protein transport</keyword>
<name>A0A1B3Z8K4_9SPHN</name>
<dbReference type="OrthoDB" id="9811406at2"/>
<keyword evidence="7" id="KW-1003">Cell membrane</keyword>
<comment type="function">
    <text evidence="1">The SecYEG-SecDF-YajC-YidC holo-translocon (HTL) protein secretase/insertase is a supercomplex required for protein secretion, insertion of proteins into membranes, and assembly of membrane protein complexes. While the SecYEG complex is essential for assembly of a number of proteins and complexes, the SecDF-YajC-YidC subcomplex facilitates these functions.</text>
</comment>
<evidence type="ECO:0000256" key="3">
    <source>
        <dbReference type="ARBA" id="ARBA00006742"/>
    </source>
</evidence>
<evidence type="ECO:0000256" key="5">
    <source>
        <dbReference type="ARBA" id="ARBA00014962"/>
    </source>
</evidence>
<dbReference type="GO" id="GO:0005886">
    <property type="term" value="C:plasma membrane"/>
    <property type="evidence" value="ECO:0007669"/>
    <property type="project" value="UniProtKB-SubCell"/>
</dbReference>
<evidence type="ECO:0000256" key="6">
    <source>
        <dbReference type="ARBA" id="ARBA00022448"/>
    </source>
</evidence>
<comment type="subcellular location">
    <subcellularLocation>
        <location evidence="2">Cell membrane</location>
        <topology evidence="2">Single-pass membrane protein</topology>
    </subcellularLocation>
</comment>
<feature type="transmembrane region" description="Helical" evidence="13">
    <location>
        <begin position="26"/>
        <end position="45"/>
    </location>
</feature>
<dbReference type="PRINTS" id="PR01853">
    <property type="entry name" value="YAJCTRNLCASE"/>
</dbReference>
<keyword evidence="8 13" id="KW-0812">Transmembrane</keyword>
<dbReference type="InterPro" id="IPR003849">
    <property type="entry name" value="Preprotein_translocase_YajC"/>
</dbReference>
<proteinExistence type="inferred from homology"/>
<evidence type="ECO:0000313" key="15">
    <source>
        <dbReference type="Proteomes" id="UP000094256"/>
    </source>
</evidence>
<evidence type="ECO:0000256" key="9">
    <source>
        <dbReference type="ARBA" id="ARBA00022927"/>
    </source>
</evidence>
<comment type="similarity">
    <text evidence="3">Belongs to the YajC family.</text>
</comment>
<evidence type="ECO:0000256" key="4">
    <source>
        <dbReference type="ARBA" id="ARBA00011718"/>
    </source>
</evidence>
<evidence type="ECO:0000256" key="1">
    <source>
        <dbReference type="ARBA" id="ARBA00002061"/>
    </source>
</evidence>
<dbReference type="RefSeq" id="WP_069204318.1">
    <property type="nucleotide sequence ID" value="NZ_CP014168.1"/>
</dbReference>
<dbReference type="GO" id="GO:0015031">
    <property type="term" value="P:protein transport"/>
    <property type="evidence" value="ECO:0007669"/>
    <property type="project" value="UniProtKB-KW"/>
</dbReference>
<evidence type="ECO:0000313" key="14">
    <source>
        <dbReference type="EMBL" id="AOH83751.1"/>
    </source>
</evidence>
<keyword evidence="15" id="KW-1185">Reference proteome</keyword>
<dbReference type="SMART" id="SM01323">
    <property type="entry name" value="YajC"/>
    <property type="match status" value="1"/>
</dbReference>
<dbReference type="PANTHER" id="PTHR33909:SF1">
    <property type="entry name" value="SEC TRANSLOCON ACCESSORY COMPLEX SUBUNIT YAJC"/>
    <property type="match status" value="1"/>
</dbReference>
<comment type="subunit">
    <text evidence="4">Part of the SecDF-YidC-YajC translocase complex. The SecDF-YidC-YajC translocase forms a supercomplex with SecYEG, called the holo-translocon (HTL).</text>
</comment>
<sequence length="116" mass="12110">MFATSALAASATSTSAAGGSGGVASMFLLFFPYIAIAVVGYFLLLRPQQQRIKAQQAKINGVKKGDSVVTAGGVLGKVTRVEDQYVEVEVAPNVRIRVVKATLSEVTNPLAKPAND</sequence>
<dbReference type="STRING" id="1560345.AWL63_06980"/>
<evidence type="ECO:0000256" key="12">
    <source>
        <dbReference type="ARBA" id="ARBA00023136"/>
    </source>
</evidence>
<dbReference type="AlphaFoldDB" id="A0A1B3Z8K4"/>
<organism evidence="14 15">
    <name type="scientific">Sphingomonas panacis</name>
    <dbReference type="NCBI Taxonomy" id="1560345"/>
    <lineage>
        <taxon>Bacteria</taxon>
        <taxon>Pseudomonadati</taxon>
        <taxon>Pseudomonadota</taxon>
        <taxon>Alphaproteobacteria</taxon>
        <taxon>Sphingomonadales</taxon>
        <taxon>Sphingomonadaceae</taxon>
        <taxon>Sphingomonas</taxon>
    </lineage>
</organism>
<reference evidence="14 15" key="1">
    <citation type="submission" date="2016-01" db="EMBL/GenBank/DDBJ databases">
        <title>Complete genome and mega plasmid sequence of Sphingomonas panacis DCY99 elicits systemic resistance in rice to Xanthomonas oryzae.</title>
        <authorList>
            <person name="Kim Y.J."/>
            <person name="Yang D.C."/>
            <person name="Sing P."/>
        </authorList>
    </citation>
    <scope>NUCLEOTIDE SEQUENCE [LARGE SCALE GENOMIC DNA]</scope>
    <source>
        <strain evidence="14 15">DCY99</strain>
    </source>
</reference>
<keyword evidence="12 13" id="KW-0472">Membrane</keyword>
<evidence type="ECO:0000256" key="13">
    <source>
        <dbReference type="SAM" id="Phobius"/>
    </source>
</evidence>
<dbReference type="Pfam" id="PF02699">
    <property type="entry name" value="YajC"/>
    <property type="match status" value="1"/>
</dbReference>
<accession>A0A1B3Z8K4</accession>
<gene>
    <name evidence="14" type="ORF">AWL63_06980</name>
</gene>
<dbReference type="NCBIfam" id="TIGR00739">
    <property type="entry name" value="yajC"/>
    <property type="match status" value="1"/>
</dbReference>
<evidence type="ECO:0000256" key="11">
    <source>
        <dbReference type="ARBA" id="ARBA00023010"/>
    </source>
</evidence>
<dbReference type="PANTHER" id="PTHR33909">
    <property type="entry name" value="SEC TRANSLOCON ACCESSORY COMPLEX SUBUNIT YAJC"/>
    <property type="match status" value="1"/>
</dbReference>